<proteinExistence type="predicted"/>
<organism evidence="2 3">
    <name type="scientific">Actinopolymorpha pittospori</name>
    <dbReference type="NCBI Taxonomy" id="648752"/>
    <lineage>
        <taxon>Bacteria</taxon>
        <taxon>Bacillati</taxon>
        <taxon>Actinomycetota</taxon>
        <taxon>Actinomycetes</taxon>
        <taxon>Propionibacteriales</taxon>
        <taxon>Actinopolymorphaceae</taxon>
        <taxon>Actinopolymorpha</taxon>
    </lineage>
</organism>
<sequence length="636" mass="70288">MPVDPEPVGPDTPLVICLIGIGPRGTSVLERLVANLDDLESDRRVEVHLVDPFPPGAGRVWRDDQPALLWMNSTLADVTTFPDESVRCAGPVVGGPSLWEWTRDVARLLPADDPVGVEARRLGPLSFATRRLQSAYLRWVFDRVRASVPDRVRITVHPTRARDLTSDVSSGRQLVWLDHEDAPLTADRVVLAQGHLDGGPTAEETTLATFARHHGLGYVSTGYTADLPLDQVPAGETVLVRGLGLAFVDYMVLLAEGRGGRFERRGGELTYLPSGREPLLVAGSGRGVPYHSKVAYAMGPPSAPRFFTLEACRRLRTEHGSLDFWEHLFPLMCKEIGWAYYRELFTAHPERVNLTWADFSAKYAELSWEDDELTELVAASVPKHNDRLDFTSLDQPLSGQRFPDHEVFQDWMRDYIRADIDRRADHYHSADGAAFVAMLVVYGTLAAVLAQGGVSARAEVVDIDRWWHGFFSYFASGPPGERLEELLALSRAGIVRFLGADMLVDSDPRGVFVGSSSSVPEPVEARWLIEARLPRPDVTRTTDTVVRNLLARGAATEHVLTDPSGRDWHSGKLRVQRSDFRIIRPDGTPDPDRFAAGYWVAGAIGAGAFPRPRLNAPFFRQNDALARAALGISESS</sequence>
<protein>
    <submittedName>
        <fullName evidence="2">NAD(P)/FAD-binding protein YdhS</fullName>
    </submittedName>
</protein>
<dbReference type="PANTHER" id="PTHR40254:SF1">
    <property type="entry name" value="BLR0577 PROTEIN"/>
    <property type="match status" value="1"/>
</dbReference>
<accession>A0A927MZA3</accession>
<comment type="caution">
    <text evidence="2">The sequence shown here is derived from an EMBL/GenBank/DDBJ whole genome shotgun (WGS) entry which is preliminary data.</text>
</comment>
<keyword evidence="3" id="KW-1185">Reference proteome</keyword>
<reference evidence="2" key="1">
    <citation type="submission" date="2020-10" db="EMBL/GenBank/DDBJ databases">
        <title>Sequencing the genomes of 1000 actinobacteria strains.</title>
        <authorList>
            <person name="Klenk H.-P."/>
        </authorList>
    </citation>
    <scope>NUCLEOTIDE SEQUENCE</scope>
    <source>
        <strain evidence="2">DSM 45354</strain>
    </source>
</reference>
<dbReference type="InterPro" id="IPR052189">
    <property type="entry name" value="L-asp_N-monooxygenase_NS-form"/>
</dbReference>
<dbReference type="PANTHER" id="PTHR40254">
    <property type="entry name" value="BLR0577 PROTEIN"/>
    <property type="match status" value="1"/>
</dbReference>
<dbReference type="InterPro" id="IPR038732">
    <property type="entry name" value="HpyO/CreE_NAD-binding"/>
</dbReference>
<evidence type="ECO:0000259" key="1">
    <source>
        <dbReference type="Pfam" id="PF13454"/>
    </source>
</evidence>
<dbReference type="Proteomes" id="UP000638648">
    <property type="component" value="Unassembled WGS sequence"/>
</dbReference>
<dbReference type="Pfam" id="PF13454">
    <property type="entry name" value="NAD_binding_9"/>
    <property type="match status" value="1"/>
</dbReference>
<dbReference type="AlphaFoldDB" id="A0A927MZA3"/>
<feature type="domain" description="FAD-dependent urate hydroxylase HpyO/Asp monooxygenase CreE-like FAD/NAD(P)-binding" evidence="1">
    <location>
        <begin position="18"/>
        <end position="195"/>
    </location>
</feature>
<name>A0A927MZA3_9ACTN</name>
<dbReference type="RefSeq" id="WP_192751390.1">
    <property type="nucleotide sequence ID" value="NZ_BAABJL010000197.1"/>
</dbReference>
<evidence type="ECO:0000313" key="3">
    <source>
        <dbReference type="Proteomes" id="UP000638648"/>
    </source>
</evidence>
<gene>
    <name evidence="2" type="ORF">HEB94_004286</name>
</gene>
<evidence type="ECO:0000313" key="2">
    <source>
        <dbReference type="EMBL" id="MBE1607438.1"/>
    </source>
</evidence>
<dbReference type="EMBL" id="JADBEM010000001">
    <property type="protein sequence ID" value="MBE1607438.1"/>
    <property type="molecule type" value="Genomic_DNA"/>
</dbReference>